<reference evidence="7" key="1">
    <citation type="submission" date="2022-10" db="EMBL/GenBank/DDBJ databases">
        <title>The complete genomes of actinobacterial strains from the NBC collection.</title>
        <authorList>
            <person name="Joergensen T.S."/>
            <person name="Alvarez Arevalo M."/>
            <person name="Sterndorff E.B."/>
            <person name="Faurdal D."/>
            <person name="Vuksanovic O."/>
            <person name="Mourched A.-S."/>
            <person name="Charusanti P."/>
            <person name="Shaw S."/>
            <person name="Blin K."/>
            <person name="Weber T."/>
        </authorList>
    </citation>
    <scope>NUCLEOTIDE SEQUENCE</scope>
    <source>
        <strain evidence="7">NBC_00049</strain>
    </source>
</reference>
<accession>A0AAU2JRW5</accession>
<evidence type="ECO:0000256" key="5">
    <source>
        <dbReference type="ARBA" id="ARBA00023014"/>
    </source>
</evidence>
<dbReference type="AlphaFoldDB" id="A0AAU2JRW5"/>
<dbReference type="PANTHER" id="PTHR21266:SF59">
    <property type="entry name" value="BLR4922 PROTEIN"/>
    <property type="match status" value="1"/>
</dbReference>
<dbReference type="InterPro" id="IPR050584">
    <property type="entry name" value="Cholesterol_7-desaturase"/>
</dbReference>
<keyword evidence="3" id="KW-0560">Oxidoreductase</keyword>
<organism evidence="7">
    <name type="scientific">Streptomyces sp. NBC_00049</name>
    <dbReference type="NCBI Taxonomy" id="2903617"/>
    <lineage>
        <taxon>Bacteria</taxon>
        <taxon>Bacillati</taxon>
        <taxon>Actinomycetota</taxon>
        <taxon>Actinomycetes</taxon>
        <taxon>Kitasatosporales</taxon>
        <taxon>Streptomycetaceae</taxon>
        <taxon>Streptomyces</taxon>
    </lineage>
</organism>
<dbReference type="PANTHER" id="PTHR21266">
    <property type="entry name" value="IRON-SULFUR DOMAIN CONTAINING PROTEIN"/>
    <property type="match status" value="1"/>
</dbReference>
<dbReference type="GO" id="GO:0051537">
    <property type="term" value="F:2 iron, 2 sulfur cluster binding"/>
    <property type="evidence" value="ECO:0007669"/>
    <property type="project" value="UniProtKB-KW"/>
</dbReference>
<dbReference type="InterPro" id="IPR045623">
    <property type="entry name" value="LigXa_C"/>
</dbReference>
<keyword evidence="4" id="KW-0408">Iron</keyword>
<keyword evidence="1" id="KW-0001">2Fe-2S</keyword>
<dbReference type="PROSITE" id="PS51296">
    <property type="entry name" value="RIESKE"/>
    <property type="match status" value="1"/>
</dbReference>
<sequence length="409" mass="45170">MTTQKVNETLTQVGPGTPMGQLLREYWLPVMRSERLAERGGAPLPVELLGEKYVFFRADDGTVGCFAEACPHRGASLVLARNEGCALRCVYHGWKFDVTGKVLETPSEPEDGGRFADRVKLLHHPVTEAGGIIWVWLGGTDRKPNAFPEFPFTKVPAENVFATVALVDCNWMQGVEADIDSAHVSLLHETEARNGPLKDLLDDTAPRDVIDPQPYGLRFAAVRSLSSGDTLARVKPFAMPWYTVVPELPNGDRLWHAWVPVNDHQTIMWYLWWNDDQPVDPTYFADQFGLDLDNLNPDNIREGYSRENNWGQDRAAMKDGSSFSGIRGLVLQDVAVQESMGPIVDRTVENPGPSDRGIVRTRRFLLDAIKAHAAGETPPGLGGDADYSVVRSAVIVAPAGEDWRDATAP</sequence>
<dbReference type="SUPFAM" id="SSF55961">
    <property type="entry name" value="Bet v1-like"/>
    <property type="match status" value="1"/>
</dbReference>
<dbReference type="Pfam" id="PF00355">
    <property type="entry name" value="Rieske"/>
    <property type="match status" value="1"/>
</dbReference>
<dbReference type="Pfam" id="PF19301">
    <property type="entry name" value="LigXa_C"/>
    <property type="match status" value="1"/>
</dbReference>
<dbReference type="InterPro" id="IPR036922">
    <property type="entry name" value="Rieske_2Fe-2S_sf"/>
</dbReference>
<keyword evidence="5" id="KW-0411">Iron-sulfur</keyword>
<name>A0AAU2JRW5_9ACTN</name>
<evidence type="ECO:0000256" key="1">
    <source>
        <dbReference type="ARBA" id="ARBA00022714"/>
    </source>
</evidence>
<evidence type="ECO:0000256" key="2">
    <source>
        <dbReference type="ARBA" id="ARBA00022723"/>
    </source>
</evidence>
<dbReference type="EMBL" id="CP108264">
    <property type="protein sequence ID" value="WTU74690.1"/>
    <property type="molecule type" value="Genomic_DNA"/>
</dbReference>
<feature type="domain" description="Rieske" evidence="6">
    <location>
        <begin position="27"/>
        <end position="135"/>
    </location>
</feature>
<dbReference type="SUPFAM" id="SSF50022">
    <property type="entry name" value="ISP domain"/>
    <property type="match status" value="1"/>
</dbReference>
<gene>
    <name evidence="7" type="ORF">OG327_15985</name>
</gene>
<keyword evidence="2" id="KW-0479">Metal-binding</keyword>
<dbReference type="Gene3D" id="2.102.10.10">
    <property type="entry name" value="Rieske [2Fe-2S] iron-sulphur domain"/>
    <property type="match status" value="1"/>
</dbReference>
<evidence type="ECO:0000313" key="7">
    <source>
        <dbReference type="EMBL" id="WTU74690.1"/>
    </source>
</evidence>
<proteinExistence type="predicted"/>
<evidence type="ECO:0000259" key="6">
    <source>
        <dbReference type="PROSITE" id="PS51296"/>
    </source>
</evidence>
<evidence type="ECO:0000256" key="3">
    <source>
        <dbReference type="ARBA" id="ARBA00023002"/>
    </source>
</evidence>
<protein>
    <submittedName>
        <fullName evidence="7">Rieske 2Fe-2S domain-containing protein</fullName>
    </submittedName>
</protein>
<dbReference type="InterPro" id="IPR017941">
    <property type="entry name" value="Rieske_2Fe-2S"/>
</dbReference>
<dbReference type="GO" id="GO:0004497">
    <property type="term" value="F:monooxygenase activity"/>
    <property type="evidence" value="ECO:0007669"/>
    <property type="project" value="UniProtKB-ARBA"/>
</dbReference>
<evidence type="ECO:0000256" key="4">
    <source>
        <dbReference type="ARBA" id="ARBA00023004"/>
    </source>
</evidence>
<dbReference type="GO" id="GO:0016705">
    <property type="term" value="F:oxidoreductase activity, acting on paired donors, with incorporation or reduction of molecular oxygen"/>
    <property type="evidence" value="ECO:0007669"/>
    <property type="project" value="UniProtKB-ARBA"/>
</dbReference>
<dbReference type="GO" id="GO:0046872">
    <property type="term" value="F:metal ion binding"/>
    <property type="evidence" value="ECO:0007669"/>
    <property type="project" value="UniProtKB-KW"/>
</dbReference>